<dbReference type="SUPFAM" id="SSF55486">
    <property type="entry name" value="Metalloproteases ('zincins'), catalytic domain"/>
    <property type="match status" value="1"/>
</dbReference>
<keyword evidence="2" id="KW-1133">Transmembrane helix</keyword>
<dbReference type="Proteomes" id="UP000199370">
    <property type="component" value="Unassembled WGS sequence"/>
</dbReference>
<feature type="transmembrane region" description="Helical" evidence="2">
    <location>
        <begin position="680"/>
        <end position="699"/>
    </location>
</feature>
<name>A0A1G9SH04_9EURY</name>
<keyword evidence="2" id="KW-0812">Transmembrane</keyword>
<evidence type="ECO:0000256" key="2">
    <source>
        <dbReference type="SAM" id="Phobius"/>
    </source>
</evidence>
<gene>
    <name evidence="4" type="ORF">SAMN05192554_101188</name>
</gene>
<evidence type="ECO:0000256" key="1">
    <source>
        <dbReference type="SAM" id="MobiDB-lite"/>
    </source>
</evidence>
<evidence type="ECO:0000259" key="3">
    <source>
        <dbReference type="Pfam" id="PF07705"/>
    </source>
</evidence>
<sequence length="702" mass="73403">MYRRVTLISILLISLAAVPAATPVSDPSDRASMQAPGSASDALSTAGPAHAAGQQSVPTITRTLTLHLTPDTAGEIRAVVSFDIPDEVTELRLQLQSNADVQSTEHFERDGDGEYAWTGEGTGGTVTFTYDANETDDSGGRAALADGLGAGIDTQAAQYAFADTGDWAITRVPGLGSSWRWRGADDVNLEKHVAVAGEGTTGGYMAYLGPMTTYSETVDGQEITLAVPDAAAMRESPEAVLASLANASEQLRVGQRDETALVIAAPQALDWSSAGLQYGDTDAWVVADARLDRANNVWLHEYVHTRQEFRTNRSGQWLTEATADYYAALLAYEQGHIGFDAFREKLERGSEDPQSTAVLAEPATWSNSANYLKGSLVTGAIDRRLRAATDGATFQRVFRRLNGQEAPVDNADILAAVEAAAGADTRSYADRYTSGSEVPDAWSRDTHAELFGPVAASFAYMLAEGSPAVAGPYRNTTVGNSPTLAAGETLSVAATVENVGGGVGTYETRFVVDGTVEATESDELDPGETATVTFERTFDEAGTYDVRVANRELTVTVREPATPRVTSIEAPESVTVGEPFTVRATVDNEAAWPAAGEVSLSLDGEESRTETVRLPPTSRLTYTGTVTVGETGDHVVRVGGEQVSVTAVEAETTAGGPGTEDGSAAGSDDGGAGGSLPTPGFGVTGAVAALVGLLAGLGLQRQ</sequence>
<dbReference type="RefSeq" id="WP_089731148.1">
    <property type="nucleotide sequence ID" value="NZ_FNIA01000001.1"/>
</dbReference>
<keyword evidence="5" id="KW-1185">Reference proteome</keyword>
<reference evidence="4 5" key="1">
    <citation type="submission" date="2016-10" db="EMBL/GenBank/DDBJ databases">
        <authorList>
            <person name="de Groot N.N."/>
        </authorList>
    </citation>
    <scope>NUCLEOTIDE SEQUENCE [LARGE SCALE GENOMIC DNA]</scope>
    <source>
        <strain evidence="5">EB21,IBRC-M 10013,KCTC 4048</strain>
    </source>
</reference>
<organism evidence="4 5">
    <name type="scientific">Haloarchaeobius iranensis</name>
    <dbReference type="NCBI Taxonomy" id="996166"/>
    <lineage>
        <taxon>Archaea</taxon>
        <taxon>Methanobacteriati</taxon>
        <taxon>Methanobacteriota</taxon>
        <taxon>Stenosarchaea group</taxon>
        <taxon>Halobacteria</taxon>
        <taxon>Halobacteriales</taxon>
        <taxon>Halorubellaceae</taxon>
        <taxon>Haloarchaeobius</taxon>
    </lineage>
</organism>
<proteinExistence type="predicted"/>
<evidence type="ECO:0000313" key="5">
    <source>
        <dbReference type="Proteomes" id="UP000199370"/>
    </source>
</evidence>
<dbReference type="OrthoDB" id="271491at2157"/>
<feature type="region of interest" description="Disordered" evidence="1">
    <location>
        <begin position="651"/>
        <end position="677"/>
    </location>
</feature>
<dbReference type="STRING" id="996166.SAMN05192554_101188"/>
<keyword evidence="2" id="KW-0472">Membrane</keyword>
<protein>
    <submittedName>
        <fullName evidence="4">CARDB protein</fullName>
    </submittedName>
</protein>
<feature type="region of interest" description="Disordered" evidence="1">
    <location>
        <begin position="22"/>
        <end position="56"/>
    </location>
</feature>
<dbReference type="Gene3D" id="2.60.40.10">
    <property type="entry name" value="Immunoglobulins"/>
    <property type="match status" value="2"/>
</dbReference>
<dbReference type="Pfam" id="PF07705">
    <property type="entry name" value="CARDB"/>
    <property type="match status" value="1"/>
</dbReference>
<dbReference type="InterPro" id="IPR011635">
    <property type="entry name" value="CARDB"/>
</dbReference>
<feature type="domain" description="CARDB" evidence="3">
    <location>
        <begin position="483"/>
        <end position="549"/>
    </location>
</feature>
<accession>A0A1G9SH04</accession>
<dbReference type="AlphaFoldDB" id="A0A1G9SH04"/>
<dbReference type="InterPro" id="IPR013783">
    <property type="entry name" value="Ig-like_fold"/>
</dbReference>
<evidence type="ECO:0000313" key="4">
    <source>
        <dbReference type="EMBL" id="SDM34764.1"/>
    </source>
</evidence>
<dbReference type="EMBL" id="FNIA01000001">
    <property type="protein sequence ID" value="SDM34764.1"/>
    <property type="molecule type" value="Genomic_DNA"/>
</dbReference>